<organism evidence="2 3">
    <name type="scientific">Psychromonas marina</name>
    <dbReference type="NCBI Taxonomy" id="88364"/>
    <lineage>
        <taxon>Bacteria</taxon>
        <taxon>Pseudomonadati</taxon>
        <taxon>Pseudomonadota</taxon>
        <taxon>Gammaproteobacteria</taxon>
        <taxon>Alteromonadales</taxon>
        <taxon>Psychromonadaceae</taxon>
        <taxon>Psychromonas</taxon>
    </lineage>
</organism>
<dbReference type="CDD" id="cd08562">
    <property type="entry name" value="GDPD_EcUgpQ_like"/>
    <property type="match status" value="1"/>
</dbReference>
<dbReference type="Pfam" id="PF03009">
    <property type="entry name" value="GDPD"/>
    <property type="match status" value="1"/>
</dbReference>
<name>A0ABQ6E1Q7_9GAMM</name>
<comment type="caution">
    <text evidence="2">The sequence shown here is derived from an EMBL/GenBank/DDBJ whole genome shotgun (WGS) entry which is preliminary data.</text>
</comment>
<dbReference type="Gene3D" id="3.20.20.190">
    <property type="entry name" value="Phosphatidylinositol (PI) phosphodiesterase"/>
    <property type="match status" value="1"/>
</dbReference>
<dbReference type="PANTHER" id="PTHR46211:SF1">
    <property type="entry name" value="GLYCEROPHOSPHODIESTER PHOSPHODIESTERASE, CYTOPLASMIC"/>
    <property type="match status" value="1"/>
</dbReference>
<proteinExistence type="predicted"/>
<reference evidence="3" key="1">
    <citation type="journal article" date="2019" name="Int. J. Syst. Evol. Microbiol.">
        <title>The Global Catalogue of Microorganisms (GCM) 10K type strain sequencing project: providing services to taxonomists for standard genome sequencing and annotation.</title>
        <authorList>
            <consortium name="The Broad Institute Genomics Platform"/>
            <consortium name="The Broad Institute Genome Sequencing Center for Infectious Disease"/>
            <person name="Wu L."/>
            <person name="Ma J."/>
        </authorList>
    </citation>
    <scope>NUCLEOTIDE SEQUENCE [LARGE SCALE GENOMIC DNA]</scope>
    <source>
        <strain evidence="3">NBRC 103166</strain>
    </source>
</reference>
<accession>A0ABQ6E1Q7</accession>
<dbReference type="PROSITE" id="PS50007">
    <property type="entry name" value="PIPLC_X_DOMAIN"/>
    <property type="match status" value="1"/>
</dbReference>
<evidence type="ECO:0000313" key="2">
    <source>
        <dbReference type="EMBL" id="GLS90961.1"/>
    </source>
</evidence>
<dbReference type="PANTHER" id="PTHR46211">
    <property type="entry name" value="GLYCEROPHOSPHORYL DIESTER PHOSPHODIESTERASE"/>
    <property type="match status" value="1"/>
</dbReference>
<dbReference type="InterPro" id="IPR030395">
    <property type="entry name" value="GP_PDE_dom"/>
</dbReference>
<feature type="domain" description="GP-PDE" evidence="1">
    <location>
        <begin position="17"/>
        <end position="255"/>
    </location>
</feature>
<dbReference type="InterPro" id="IPR017946">
    <property type="entry name" value="PLC-like_Pdiesterase_TIM-brl"/>
</dbReference>
<dbReference type="EMBL" id="BSPQ01000005">
    <property type="protein sequence ID" value="GLS90961.1"/>
    <property type="molecule type" value="Genomic_DNA"/>
</dbReference>
<sequence>MNIAIPEKAQQTVQKTIKTTAHRGASSLAPENTLAAFMKAAELGCDWIEIDVQLSLDKVPMVIHDRTVDRCSNGSGAVAELALSSLKQLDAGQWFGQAFTEERIPTLAETLCLAKKNNLKVNIELKLYPQDDVQVLCERISEVITESQCIDTQLLFSSFNAEALKRMQNLQPQIRRGQLWEKIPTDALANLKEIDAYSVHCDYRFLTERQAQQLKQSDYQLYCYTPNQPALVEQHWGWGVDMMITDKPQAYRAILAYAS</sequence>
<dbReference type="RefSeq" id="WP_284204073.1">
    <property type="nucleotide sequence ID" value="NZ_BSPQ01000005.1"/>
</dbReference>
<gene>
    <name evidence="2" type="ORF">GCM10007916_20280</name>
</gene>
<keyword evidence="3" id="KW-1185">Reference proteome</keyword>
<evidence type="ECO:0000259" key="1">
    <source>
        <dbReference type="PROSITE" id="PS51704"/>
    </source>
</evidence>
<dbReference type="Proteomes" id="UP001157353">
    <property type="component" value="Unassembled WGS sequence"/>
</dbReference>
<evidence type="ECO:0000313" key="3">
    <source>
        <dbReference type="Proteomes" id="UP001157353"/>
    </source>
</evidence>
<dbReference type="PROSITE" id="PS51704">
    <property type="entry name" value="GP_PDE"/>
    <property type="match status" value="1"/>
</dbReference>
<dbReference type="SUPFAM" id="SSF51695">
    <property type="entry name" value="PLC-like phosphodiesterases"/>
    <property type="match status" value="1"/>
</dbReference>
<protein>
    <submittedName>
        <fullName evidence="2">Glycerophosphoryl diester phosphodiesterase</fullName>
    </submittedName>
</protein>